<evidence type="ECO:0000256" key="11">
    <source>
        <dbReference type="ARBA" id="ARBA00047639"/>
    </source>
</evidence>
<protein>
    <recommendedName>
        <fullName evidence="3">histidine--tRNA ligase</fullName>
        <ecNumber evidence="3">6.1.1.21</ecNumber>
    </recommendedName>
    <alternativeName>
        <fullName evidence="10">Histidyl-tRNA synthetase</fullName>
    </alternativeName>
</protein>
<evidence type="ECO:0000256" key="7">
    <source>
        <dbReference type="ARBA" id="ARBA00022840"/>
    </source>
</evidence>
<comment type="similarity">
    <text evidence="2">Belongs to the class-II aminoacyl-tRNA synthetase family.</text>
</comment>
<evidence type="ECO:0000256" key="3">
    <source>
        <dbReference type="ARBA" id="ARBA00012815"/>
    </source>
</evidence>
<evidence type="ECO:0000256" key="10">
    <source>
        <dbReference type="ARBA" id="ARBA00030619"/>
    </source>
</evidence>
<dbReference type="GO" id="GO:0003723">
    <property type="term" value="F:RNA binding"/>
    <property type="evidence" value="ECO:0007669"/>
    <property type="project" value="TreeGrafter"/>
</dbReference>
<dbReference type="InterPro" id="IPR004154">
    <property type="entry name" value="Anticodon-bd"/>
</dbReference>
<keyword evidence="16" id="KW-1185">Reference proteome</keyword>
<dbReference type="PROSITE" id="PS50862">
    <property type="entry name" value="AA_TRNA_LIGASE_II"/>
    <property type="match status" value="1"/>
</dbReference>
<feature type="binding site" evidence="12">
    <location>
        <position position="141"/>
    </location>
    <ligand>
        <name>L-histidine</name>
        <dbReference type="ChEBI" id="CHEBI:57595"/>
    </ligand>
</feature>
<evidence type="ECO:0000256" key="5">
    <source>
        <dbReference type="ARBA" id="ARBA00022598"/>
    </source>
</evidence>
<comment type="catalytic activity">
    <reaction evidence="11">
        <text>tRNA(His) + L-histidine + ATP = L-histidyl-tRNA(His) + AMP + diphosphate + H(+)</text>
        <dbReference type="Rhea" id="RHEA:17313"/>
        <dbReference type="Rhea" id="RHEA-COMP:9665"/>
        <dbReference type="Rhea" id="RHEA-COMP:9689"/>
        <dbReference type="ChEBI" id="CHEBI:15378"/>
        <dbReference type="ChEBI" id="CHEBI:30616"/>
        <dbReference type="ChEBI" id="CHEBI:33019"/>
        <dbReference type="ChEBI" id="CHEBI:57595"/>
        <dbReference type="ChEBI" id="CHEBI:78442"/>
        <dbReference type="ChEBI" id="CHEBI:78527"/>
        <dbReference type="ChEBI" id="CHEBI:456215"/>
        <dbReference type="EC" id="6.1.1.21"/>
    </reaction>
</comment>
<evidence type="ECO:0000256" key="12">
    <source>
        <dbReference type="PIRSR" id="PIRSR001549-1"/>
    </source>
</evidence>
<evidence type="ECO:0000256" key="4">
    <source>
        <dbReference type="ARBA" id="ARBA00022490"/>
    </source>
</evidence>
<dbReference type="InterPro" id="IPR036621">
    <property type="entry name" value="Anticodon-bd_dom_sf"/>
</dbReference>
<evidence type="ECO:0000256" key="9">
    <source>
        <dbReference type="ARBA" id="ARBA00023146"/>
    </source>
</evidence>
<dbReference type="SUPFAM" id="SSF55681">
    <property type="entry name" value="Class II aaRS and biotin synthetases"/>
    <property type="match status" value="1"/>
</dbReference>
<dbReference type="HAMAP" id="MF_00127">
    <property type="entry name" value="His_tRNA_synth"/>
    <property type="match status" value="1"/>
</dbReference>
<dbReference type="SUPFAM" id="SSF52954">
    <property type="entry name" value="Class II aaRS ABD-related"/>
    <property type="match status" value="1"/>
</dbReference>
<evidence type="ECO:0000313" key="16">
    <source>
        <dbReference type="Proteomes" id="UP001344447"/>
    </source>
</evidence>
<evidence type="ECO:0000256" key="2">
    <source>
        <dbReference type="ARBA" id="ARBA00008226"/>
    </source>
</evidence>
<feature type="binding site" evidence="12">
    <location>
        <position position="157"/>
    </location>
    <ligand>
        <name>L-histidine</name>
        <dbReference type="ChEBI" id="CHEBI:57595"/>
    </ligand>
</feature>
<dbReference type="GO" id="GO:0032543">
    <property type="term" value="P:mitochondrial translation"/>
    <property type="evidence" value="ECO:0007669"/>
    <property type="project" value="TreeGrafter"/>
</dbReference>
<keyword evidence="6" id="KW-0547">Nucleotide-binding</keyword>
<feature type="domain" description="Aminoacyl-transfer RNA synthetases class-II family profile" evidence="14">
    <location>
        <begin position="45"/>
        <end position="381"/>
    </location>
</feature>
<feature type="compositionally biased region" description="Basic and acidic residues" evidence="13">
    <location>
        <begin position="9"/>
        <end position="32"/>
    </location>
</feature>
<dbReference type="GO" id="GO:0005739">
    <property type="term" value="C:mitochondrion"/>
    <property type="evidence" value="ECO:0007669"/>
    <property type="project" value="UniProtKB-ARBA"/>
</dbReference>
<keyword evidence="5" id="KW-0436">Ligase</keyword>
<feature type="region of interest" description="Disordered" evidence="13">
    <location>
        <begin position="1"/>
        <end position="49"/>
    </location>
</feature>
<dbReference type="GO" id="GO:0005829">
    <property type="term" value="C:cytosol"/>
    <property type="evidence" value="ECO:0007669"/>
    <property type="project" value="TreeGrafter"/>
</dbReference>
<keyword evidence="8" id="KW-0648">Protein biosynthesis</keyword>
<dbReference type="Gene3D" id="3.40.50.800">
    <property type="entry name" value="Anticodon-binding domain"/>
    <property type="match status" value="1"/>
</dbReference>
<dbReference type="InterPro" id="IPR033656">
    <property type="entry name" value="HisRS_anticodon"/>
</dbReference>
<dbReference type="NCBIfam" id="TIGR00442">
    <property type="entry name" value="hisS"/>
    <property type="match status" value="1"/>
</dbReference>
<dbReference type="AlphaFoldDB" id="A0AAN7YVH3"/>
<evidence type="ECO:0000256" key="6">
    <source>
        <dbReference type="ARBA" id="ARBA00022741"/>
    </source>
</evidence>
<accession>A0AAN7YVH3</accession>
<dbReference type="PIRSF" id="PIRSF001549">
    <property type="entry name" value="His-tRNA_synth"/>
    <property type="match status" value="1"/>
</dbReference>
<proteinExistence type="inferred from homology"/>
<name>A0AAN7YVH3_9MYCE</name>
<dbReference type="InterPro" id="IPR015807">
    <property type="entry name" value="His-tRNA-ligase"/>
</dbReference>
<dbReference type="GO" id="GO:0005524">
    <property type="term" value="F:ATP binding"/>
    <property type="evidence" value="ECO:0007669"/>
    <property type="project" value="UniProtKB-KW"/>
</dbReference>
<organism evidence="15 16">
    <name type="scientific">Dictyostelium firmibasis</name>
    <dbReference type="NCBI Taxonomy" id="79012"/>
    <lineage>
        <taxon>Eukaryota</taxon>
        <taxon>Amoebozoa</taxon>
        <taxon>Evosea</taxon>
        <taxon>Eumycetozoa</taxon>
        <taxon>Dictyostelia</taxon>
        <taxon>Dictyosteliales</taxon>
        <taxon>Dictyosteliaceae</taxon>
        <taxon>Dictyostelium</taxon>
    </lineage>
</organism>
<feature type="binding site" evidence="12">
    <location>
        <position position="161"/>
    </location>
    <ligand>
        <name>L-histidine</name>
        <dbReference type="ChEBI" id="CHEBI:57595"/>
    </ligand>
</feature>
<dbReference type="CDD" id="cd00773">
    <property type="entry name" value="HisRS-like_core"/>
    <property type="match status" value="1"/>
</dbReference>
<dbReference type="FunFam" id="3.40.50.800:FF:000015">
    <property type="entry name" value="Histidyl-tRNA synthetase, mitochondrial"/>
    <property type="match status" value="1"/>
</dbReference>
<feature type="binding site" evidence="12">
    <location>
        <position position="311"/>
    </location>
    <ligand>
        <name>L-histidine</name>
        <dbReference type="ChEBI" id="CHEBI:57595"/>
    </ligand>
</feature>
<comment type="subcellular location">
    <subcellularLocation>
        <location evidence="1">Cytoplasm</location>
    </subcellularLocation>
</comment>
<reference evidence="15 16" key="1">
    <citation type="submission" date="2023-11" db="EMBL/GenBank/DDBJ databases">
        <title>Dfirmibasis_genome.</title>
        <authorList>
            <person name="Edelbroek B."/>
            <person name="Kjellin J."/>
            <person name="Jerlstrom-Hultqvist J."/>
            <person name="Soderbom F."/>
        </authorList>
    </citation>
    <scope>NUCLEOTIDE SEQUENCE [LARGE SCALE GENOMIC DNA]</scope>
    <source>
        <strain evidence="15 16">TNS-C-14</strain>
    </source>
</reference>
<feature type="binding site" evidence="12">
    <location>
        <begin position="315"/>
        <end position="316"/>
    </location>
    <ligand>
        <name>L-histidine</name>
        <dbReference type="ChEBI" id="CHEBI:57595"/>
    </ligand>
</feature>
<dbReference type="InterPro" id="IPR006195">
    <property type="entry name" value="aa-tRNA-synth_II"/>
</dbReference>
<dbReference type="EC" id="6.1.1.21" evidence="3"/>
<keyword evidence="7" id="KW-0067">ATP-binding</keyword>
<dbReference type="Proteomes" id="UP001344447">
    <property type="component" value="Unassembled WGS sequence"/>
</dbReference>
<dbReference type="EMBL" id="JAVFKY010000004">
    <property type="protein sequence ID" value="KAK5577312.1"/>
    <property type="molecule type" value="Genomic_DNA"/>
</dbReference>
<evidence type="ECO:0000259" key="14">
    <source>
        <dbReference type="PROSITE" id="PS50862"/>
    </source>
</evidence>
<dbReference type="GO" id="GO:0006427">
    <property type="term" value="P:histidyl-tRNA aminoacylation"/>
    <property type="evidence" value="ECO:0007669"/>
    <property type="project" value="InterPro"/>
</dbReference>
<dbReference type="InterPro" id="IPR004516">
    <property type="entry name" value="HisRS/HisZ"/>
</dbReference>
<evidence type="ECO:0000256" key="13">
    <source>
        <dbReference type="SAM" id="MobiDB-lite"/>
    </source>
</evidence>
<keyword evidence="4" id="KW-0963">Cytoplasm</keyword>
<dbReference type="InterPro" id="IPR045864">
    <property type="entry name" value="aa-tRNA-synth_II/BPL/LPL"/>
</dbReference>
<keyword evidence="9" id="KW-0030">Aminoacyl-tRNA synthetase</keyword>
<dbReference type="InterPro" id="IPR041715">
    <property type="entry name" value="HisRS-like_core"/>
</dbReference>
<dbReference type="CDD" id="cd00859">
    <property type="entry name" value="HisRS_anticodon"/>
    <property type="match status" value="1"/>
</dbReference>
<dbReference type="PANTHER" id="PTHR11476">
    <property type="entry name" value="HISTIDYL-TRNA SYNTHETASE"/>
    <property type="match status" value="1"/>
</dbReference>
<dbReference type="FunFam" id="3.30.930.10:FF:000021">
    <property type="entry name" value="Probable histidine--tRNA ligase, mitochondrial"/>
    <property type="match status" value="1"/>
</dbReference>
<dbReference type="GO" id="GO:0004821">
    <property type="term" value="F:histidine-tRNA ligase activity"/>
    <property type="evidence" value="ECO:0007669"/>
    <property type="project" value="UniProtKB-EC"/>
</dbReference>
<dbReference type="PANTHER" id="PTHR11476:SF7">
    <property type="entry name" value="HISTIDINE--TRNA LIGASE"/>
    <property type="match status" value="1"/>
</dbReference>
<feature type="binding site" evidence="12">
    <location>
        <begin position="114"/>
        <end position="116"/>
    </location>
    <ligand>
        <name>L-histidine</name>
        <dbReference type="ChEBI" id="CHEBI:57595"/>
    </ligand>
</feature>
<dbReference type="Pfam" id="PF03129">
    <property type="entry name" value="HGTP_anticodon"/>
    <property type="match status" value="1"/>
</dbReference>
<gene>
    <name evidence="15" type="ORF">RB653_002253</name>
</gene>
<dbReference type="Gene3D" id="3.30.930.10">
    <property type="entry name" value="Bira Bifunctional Protein, Domain 2"/>
    <property type="match status" value="1"/>
</dbReference>
<evidence type="ECO:0000256" key="8">
    <source>
        <dbReference type="ARBA" id="ARBA00022917"/>
    </source>
</evidence>
<evidence type="ECO:0000313" key="15">
    <source>
        <dbReference type="EMBL" id="KAK5577312.1"/>
    </source>
</evidence>
<evidence type="ECO:0000256" key="1">
    <source>
        <dbReference type="ARBA" id="ARBA00004496"/>
    </source>
</evidence>
<dbReference type="Pfam" id="PF13393">
    <property type="entry name" value="tRNA-synt_His"/>
    <property type="match status" value="1"/>
</dbReference>
<comment type="caution">
    <text evidence="15">The sequence shown here is derived from an EMBL/GenBank/DDBJ whole genome shotgun (WGS) entry which is preliminary data.</text>
</comment>
<sequence length="482" mass="54728">MSEPIIDNVTDKVEKMEVKEKSKDAVPKEKKEKKSNKVQLKTPKGTQDYNPRQMTIREQVFDGIKQVFKRHGAVTIETPVFELKETLTGKYGEDSKLIYDLQDQGGEICSLRYDLTVPFARYVAMNGVLNIKRYHIARVYRRDNPIMTKGRFREFYQCDFDIAGTYDLMVPDAECLVMICEILEQVKVGAFQIKLNHRKLLDAIFAICGVPADKFRAICSAVDKLDKSPWDEVRKEMVEVKGLDETVADKIEKFVSLKDEPMKLLQHLRASGMCDGNKDATDALSQLETLFGYLECFGVTQHILFDLSLARGLDYYTGIIYEAVLTGQDRVGSIAAGGRYDGLVGMYGKKDVPAVGFSIGIERIFTILEDEYKKENKKIRENATQVFVVQMEKDLIKERLAIVSELWKAGINAEFSYKVNPKLPAQLNTADESNIPLIIIIGKSEVETNSLSVKTMHDRKQVSIERLNFTDKIKEILSTIPK</sequence>